<evidence type="ECO:0000259" key="3">
    <source>
        <dbReference type="PROSITE" id="PS50053"/>
    </source>
</evidence>
<gene>
    <name evidence="4" type="ORF">LSH36_350g05046</name>
</gene>
<feature type="domain" description="Ubiquitin-like" evidence="3">
    <location>
        <begin position="236"/>
        <end position="314"/>
    </location>
</feature>
<reference evidence="4" key="1">
    <citation type="journal article" date="2023" name="Mol. Biol. Evol.">
        <title>Third-Generation Sequencing Reveals the Adaptive Role of the Epigenome in Three Deep-Sea Polychaetes.</title>
        <authorList>
            <person name="Perez M."/>
            <person name="Aroh O."/>
            <person name="Sun Y."/>
            <person name="Lan Y."/>
            <person name="Juniper S.K."/>
            <person name="Young C.R."/>
            <person name="Angers B."/>
            <person name="Qian P.Y."/>
        </authorList>
    </citation>
    <scope>NUCLEOTIDE SEQUENCE</scope>
    <source>
        <strain evidence="4">P08H-3</strain>
    </source>
</reference>
<dbReference type="GO" id="GO:0030317">
    <property type="term" value="P:flagellated sperm motility"/>
    <property type="evidence" value="ECO:0007669"/>
    <property type="project" value="TreeGrafter"/>
</dbReference>
<evidence type="ECO:0000256" key="2">
    <source>
        <dbReference type="SAM" id="MobiDB-lite"/>
    </source>
</evidence>
<dbReference type="Proteomes" id="UP001208570">
    <property type="component" value="Unassembled WGS sequence"/>
</dbReference>
<dbReference type="Gene3D" id="3.10.20.90">
    <property type="entry name" value="Phosphatidylinositol 3-kinase Catalytic Subunit, Chain A, domain 1"/>
    <property type="match status" value="1"/>
</dbReference>
<keyword evidence="5" id="KW-1185">Reference proteome</keyword>
<proteinExistence type="predicted"/>
<dbReference type="AlphaFoldDB" id="A0AAD9JF71"/>
<dbReference type="PROSITE" id="PS50053">
    <property type="entry name" value="UBIQUITIN_2"/>
    <property type="match status" value="1"/>
</dbReference>
<dbReference type="InterPro" id="IPR029071">
    <property type="entry name" value="Ubiquitin-like_domsf"/>
</dbReference>
<dbReference type="Pfam" id="PF00240">
    <property type="entry name" value="ubiquitin"/>
    <property type="match status" value="1"/>
</dbReference>
<dbReference type="GO" id="GO:0060271">
    <property type="term" value="P:cilium assembly"/>
    <property type="evidence" value="ECO:0007669"/>
    <property type="project" value="TreeGrafter"/>
</dbReference>
<feature type="coiled-coil region" evidence="1">
    <location>
        <begin position="495"/>
        <end position="523"/>
    </location>
</feature>
<dbReference type="Pfam" id="PF25805">
    <property type="entry name" value="IQUB"/>
    <property type="match status" value="1"/>
</dbReference>
<accession>A0AAD9JF71</accession>
<evidence type="ECO:0000256" key="1">
    <source>
        <dbReference type="SAM" id="Coils"/>
    </source>
</evidence>
<name>A0AAD9JF71_9ANNE</name>
<dbReference type="CDD" id="cd17061">
    <property type="entry name" value="Ubl_IQUB"/>
    <property type="match status" value="1"/>
</dbReference>
<dbReference type="SMART" id="SM00213">
    <property type="entry name" value="UBQ"/>
    <property type="match status" value="1"/>
</dbReference>
<sequence length="915" mass="104297">MKHKQLVGLLLMHQKQLQKMLAMNQKQLMVMLVKSQKRLEGMVMINQKQLVMMMLTSQQQLVPDGDDKPETAGDTQEPPTEDGPMPVEPDQEAENQDGAKKQEDPEQSQTADQEEKEKQEPAIELAAETGEPPAETGEPAAGTGEPAAGAGKPAAETTEQATKEATPTEIPAQEAETGMKQGQSSPRIEEKGTPEPSTEHMATGTEQPGVGLAPVGRPVAEHHPAPSPVPQYDADATATVKFVLLPTQQVATLRCYLTQTLYELKEHFAQELKIPASSILLMLDGKGTKDGMTLAELGVGPNGTIRLEMQSADPENQPIKAFKPRQEYTMPDVISVRVSSDGGMKDVVVEIERANRKKPFLGGYKHKKTSVEYHHASAQTVQKPRPPPGVERFCRDTQTVKQKHILQQTTNDMATQMTKIGVYINNMRDRLIVPGKYQTADDYRMNTLEKVCDKINPIIRKLDTVCPVVLVIVIQKYYRRWLAKRYVEKVRLDQAQRLEWERKEELRKKKEKEDRIRREFERRMNPKTKEDFDLLYHALEKWRLEEINNINETLSGAERKAALCQLLDQETQLIASIGRHKLDANDENRQKAIQAFLEKASSPKRWKGPDGKQTEMDTPYTIRAQELQDIYNSINMKYLTQDERLDVLLTLKHTVKEHDCKLTQEIIELIDREADLLMRGVKESNLEGLRRRISSLFLQYIKTPTFNPEAARLLKVPQDPSTLRKNIYFCPSCNQYLPSTEFQLSSNSMVVGKCRKCNKMDNDARVRQDYSHYRFMLKSIRKAEESYDDDSKIAFLIQENDLRYLVENVWNSQSVLSAWDDLYDLVLVRWDRHQEWSPWNSILLTKEEATAHKKLERLEEAYGKVFLHKVKHKHTLARNYFSRMPGMAEHMRSRNSSALPSGPAVSGKAIAPAKA</sequence>
<dbReference type="PANTHER" id="PTHR21074:SF0">
    <property type="entry name" value="IQ AND UBIQUITIN-LIKE DOMAIN-CONTAINING PROTEIN"/>
    <property type="match status" value="1"/>
</dbReference>
<dbReference type="InterPro" id="IPR057887">
    <property type="entry name" value="IQUB_helical"/>
</dbReference>
<dbReference type="SUPFAM" id="SSF54236">
    <property type="entry name" value="Ubiquitin-like"/>
    <property type="match status" value="1"/>
</dbReference>
<dbReference type="PANTHER" id="PTHR21074">
    <property type="entry name" value="IQ AND UBIQUITIN-LIKE DOMAIN-CONTAINING PROTEIN"/>
    <property type="match status" value="1"/>
</dbReference>
<dbReference type="EMBL" id="JAODUP010000350">
    <property type="protein sequence ID" value="KAK2151814.1"/>
    <property type="molecule type" value="Genomic_DNA"/>
</dbReference>
<organism evidence="4 5">
    <name type="scientific">Paralvinella palmiformis</name>
    <dbReference type="NCBI Taxonomy" id="53620"/>
    <lineage>
        <taxon>Eukaryota</taxon>
        <taxon>Metazoa</taxon>
        <taxon>Spiralia</taxon>
        <taxon>Lophotrochozoa</taxon>
        <taxon>Annelida</taxon>
        <taxon>Polychaeta</taxon>
        <taxon>Sedentaria</taxon>
        <taxon>Canalipalpata</taxon>
        <taxon>Terebellida</taxon>
        <taxon>Terebelliformia</taxon>
        <taxon>Alvinellidae</taxon>
        <taxon>Paralvinella</taxon>
    </lineage>
</organism>
<dbReference type="InterPro" id="IPR000626">
    <property type="entry name" value="Ubiquitin-like_dom"/>
</dbReference>
<dbReference type="GO" id="GO:0031514">
    <property type="term" value="C:motile cilium"/>
    <property type="evidence" value="ECO:0007669"/>
    <property type="project" value="TreeGrafter"/>
</dbReference>
<feature type="region of interest" description="Disordered" evidence="2">
    <location>
        <begin position="61"/>
        <end position="229"/>
    </location>
</feature>
<feature type="compositionally biased region" description="Low complexity" evidence="2">
    <location>
        <begin position="126"/>
        <end position="169"/>
    </location>
</feature>
<feature type="region of interest" description="Disordered" evidence="2">
    <location>
        <begin position="892"/>
        <end position="915"/>
    </location>
</feature>
<keyword evidence="1" id="KW-0175">Coiled coil</keyword>
<protein>
    <recommendedName>
        <fullName evidence="3">Ubiquitin-like domain-containing protein</fullName>
    </recommendedName>
</protein>
<comment type="caution">
    <text evidence="4">The sequence shown here is derived from an EMBL/GenBank/DDBJ whole genome shotgun (WGS) entry which is preliminary data.</text>
</comment>
<dbReference type="GO" id="GO:0001669">
    <property type="term" value="C:acrosomal vesicle"/>
    <property type="evidence" value="ECO:0007669"/>
    <property type="project" value="TreeGrafter"/>
</dbReference>
<evidence type="ECO:0000313" key="5">
    <source>
        <dbReference type="Proteomes" id="UP001208570"/>
    </source>
</evidence>
<dbReference type="InterPro" id="IPR037695">
    <property type="entry name" value="IQUB"/>
</dbReference>
<evidence type="ECO:0000313" key="4">
    <source>
        <dbReference type="EMBL" id="KAK2151814.1"/>
    </source>
</evidence>